<proteinExistence type="predicted"/>
<reference evidence="3" key="1">
    <citation type="journal article" date="2017" name="Nat. Ecol. Evol.">
        <title>Genome expansion and lineage-specific genetic innovations in the forest pathogenic fungi Armillaria.</title>
        <authorList>
            <person name="Sipos G."/>
            <person name="Prasanna A.N."/>
            <person name="Walter M.C."/>
            <person name="O'Connor E."/>
            <person name="Balint B."/>
            <person name="Krizsan K."/>
            <person name="Kiss B."/>
            <person name="Hess J."/>
            <person name="Varga T."/>
            <person name="Slot J."/>
            <person name="Riley R."/>
            <person name="Boka B."/>
            <person name="Rigling D."/>
            <person name="Barry K."/>
            <person name="Lee J."/>
            <person name="Mihaltcheva S."/>
            <person name="LaButti K."/>
            <person name="Lipzen A."/>
            <person name="Waldron R."/>
            <person name="Moloney N.M."/>
            <person name="Sperisen C."/>
            <person name="Kredics L."/>
            <person name="Vagvoelgyi C."/>
            <person name="Patrignani A."/>
            <person name="Fitzpatrick D."/>
            <person name="Nagy I."/>
            <person name="Doyle S."/>
            <person name="Anderson J.B."/>
            <person name="Grigoriev I.V."/>
            <person name="Gueldener U."/>
            <person name="Muensterkoetter M."/>
            <person name="Nagy L.G."/>
        </authorList>
    </citation>
    <scope>NUCLEOTIDE SEQUENCE [LARGE SCALE GENOMIC DNA]</scope>
    <source>
        <strain evidence="3">Ar21-2</strain>
    </source>
</reference>
<gene>
    <name evidence="2" type="ORF">ARMGADRAFT_1086194</name>
</gene>
<organism evidence="2 3">
    <name type="scientific">Armillaria gallica</name>
    <name type="common">Bulbous honey fungus</name>
    <name type="synonym">Armillaria bulbosa</name>
    <dbReference type="NCBI Taxonomy" id="47427"/>
    <lineage>
        <taxon>Eukaryota</taxon>
        <taxon>Fungi</taxon>
        <taxon>Dikarya</taxon>
        <taxon>Basidiomycota</taxon>
        <taxon>Agaricomycotina</taxon>
        <taxon>Agaricomycetes</taxon>
        <taxon>Agaricomycetidae</taxon>
        <taxon>Agaricales</taxon>
        <taxon>Marasmiineae</taxon>
        <taxon>Physalacriaceae</taxon>
        <taxon>Armillaria</taxon>
    </lineage>
</organism>
<dbReference type="Pfam" id="PF06985">
    <property type="entry name" value="HET"/>
    <property type="match status" value="1"/>
</dbReference>
<keyword evidence="3" id="KW-1185">Reference proteome</keyword>
<evidence type="ECO:0000259" key="1">
    <source>
        <dbReference type="Pfam" id="PF06985"/>
    </source>
</evidence>
<dbReference type="PANTHER" id="PTHR24148">
    <property type="entry name" value="ANKYRIN REPEAT DOMAIN-CONTAINING PROTEIN 39 HOMOLOG-RELATED"/>
    <property type="match status" value="1"/>
</dbReference>
<dbReference type="AlphaFoldDB" id="A0A2H3DEJ6"/>
<dbReference type="OrthoDB" id="5418601at2759"/>
<dbReference type="STRING" id="47427.A0A2H3DEJ6"/>
<evidence type="ECO:0000313" key="3">
    <source>
        <dbReference type="Proteomes" id="UP000217790"/>
    </source>
</evidence>
<name>A0A2H3DEJ6_ARMGA</name>
<sequence>MLSQASSLRLGPLHPSILAGKLGVGEDRNWGRRSFSVVWLGDRGILIGFEDCRALTGPKARRMDEEGTVLIFRIQNATGFKSMLATEGIRHLITSTTEIMAVVTQPPTAMDLAFSQSGLAGQAIADNLGQATSSILRDGKLILPSVTLELAVYSNLRERILKMDRDEWFRRYYDDVILMNNSDKERRAQALLKYEGLPEVTISSYGSRVPKQWSYTGRKPIIPSALADTLCTDLIIEELLEKFNTILGTSYTLGTAGVRSILGDCILKEHDFGTAYAHLRPFWYGNLTTTVDDLSEREVQYRRMLEDVLVNGIIIYPHVPPRRIWDLYSNRVVPWCVARRRPWAISHAWMDKSWREDISTAINSYEWPVPIPKDMSLDQIRIEMLNLGAEYIWLDVLCLRQEGGPMEYLRVEEWKVDVPTIGSVYAGADKVVCYLRGLGRPLTASPTGLWDNDWFKRAWTLQEISEHLIIGGDTGDEDIRVEFEEKLSRLQWIHGQHRVYDLLSQMRNRVSTNPVDKVAGMAYLLHSDSIPAYYGEQSEEDAWTSLVDVTAHQCQWDLLFLYPQPGDGTKTWQPSWRQVMTDRIPQGQHRSSLQIGCWNQDGKTDANAYYNGYIIELAFVQGLCELSEEFVEDLAKEVVAGFSEELAKEAVERFSEEFVDPDELGKLSKLSKSWANLGKFWTKLVESNEFDSKQFAEQFVKQFDLKQLFDLEEFAEIFGRCLLRFFTRSSLDISLWVLAYRCCQEIIKHSKVLKERRYRVGQLVVKDDTGTECSFEITASHQYPIPDDSYTLLGTTAKWSGIRRRRCIHWVFGRRLPDGRLKKLSVAQMNVEAASMDSLVSRSIAKRASITILA</sequence>
<accession>A0A2H3DEJ6</accession>
<dbReference type="Proteomes" id="UP000217790">
    <property type="component" value="Unassembled WGS sequence"/>
</dbReference>
<dbReference type="InParanoid" id="A0A2H3DEJ6"/>
<feature type="domain" description="Heterokaryon incompatibility" evidence="1">
    <location>
        <begin position="344"/>
        <end position="436"/>
    </location>
</feature>
<dbReference type="EMBL" id="KZ293682">
    <property type="protein sequence ID" value="PBK86683.1"/>
    <property type="molecule type" value="Genomic_DNA"/>
</dbReference>
<protein>
    <recommendedName>
        <fullName evidence="1">Heterokaryon incompatibility domain-containing protein</fullName>
    </recommendedName>
</protein>
<dbReference type="InterPro" id="IPR052895">
    <property type="entry name" value="HetReg/Transcr_Mod"/>
</dbReference>
<dbReference type="PANTHER" id="PTHR24148:SF64">
    <property type="entry name" value="HETEROKARYON INCOMPATIBILITY DOMAIN-CONTAINING PROTEIN"/>
    <property type="match status" value="1"/>
</dbReference>
<evidence type="ECO:0000313" key="2">
    <source>
        <dbReference type="EMBL" id="PBK86683.1"/>
    </source>
</evidence>
<dbReference type="InterPro" id="IPR010730">
    <property type="entry name" value="HET"/>
</dbReference>
<dbReference type="OMA" id="ANAYYNG"/>